<feature type="domain" description="PDZ" evidence="1">
    <location>
        <begin position="555"/>
        <end position="638"/>
    </location>
</feature>
<dbReference type="InterPro" id="IPR051342">
    <property type="entry name" value="PDZ_scaffold"/>
</dbReference>
<keyword evidence="3" id="KW-1185">Reference proteome</keyword>
<feature type="domain" description="PDZ" evidence="1">
    <location>
        <begin position="24"/>
        <end position="107"/>
    </location>
</feature>
<dbReference type="Pfam" id="PF00595">
    <property type="entry name" value="PDZ"/>
    <property type="match status" value="5"/>
</dbReference>
<dbReference type="CDD" id="cd06674">
    <property type="entry name" value="PDZ11_MUPP1-PDZ9_PATJ-like"/>
    <property type="match status" value="1"/>
</dbReference>
<evidence type="ECO:0000313" key="3">
    <source>
        <dbReference type="Proteomes" id="UP000694403"/>
    </source>
</evidence>
<dbReference type="Gene3D" id="2.30.42.10">
    <property type="match status" value="5"/>
</dbReference>
<name>A0A8C3T8L6_CHESE</name>
<dbReference type="CDD" id="cd06675">
    <property type="entry name" value="PDZ12_MUPP1-like"/>
    <property type="match status" value="1"/>
</dbReference>
<feature type="domain" description="PDZ" evidence="1">
    <location>
        <begin position="288"/>
        <end position="370"/>
    </location>
</feature>
<dbReference type="PANTHER" id="PTHR19964:SF11">
    <property type="entry name" value="INAD-LIKE PROTEIN"/>
    <property type="match status" value="1"/>
</dbReference>
<dbReference type="InterPro" id="IPR001478">
    <property type="entry name" value="PDZ"/>
</dbReference>
<dbReference type="AlphaFoldDB" id="A0A8C3T8L6"/>
<dbReference type="FunFam" id="2.30.42.10:FF:000058">
    <property type="entry name" value="multiple PDZ domain protein isoform X1"/>
    <property type="match status" value="1"/>
</dbReference>
<dbReference type="FunFam" id="2.30.42.10:FF:000038">
    <property type="entry name" value="Multiple PDZ domain protein isoform X1"/>
    <property type="match status" value="1"/>
</dbReference>
<dbReference type="InterPro" id="IPR036034">
    <property type="entry name" value="PDZ_sf"/>
</dbReference>
<feature type="domain" description="PDZ" evidence="1">
    <location>
        <begin position="192"/>
        <end position="275"/>
    </location>
</feature>
<dbReference type="PROSITE" id="PS50106">
    <property type="entry name" value="PDZ"/>
    <property type="match status" value="5"/>
</dbReference>
<dbReference type="Ensembl" id="ENSCSRT00000025859.1">
    <property type="protein sequence ID" value="ENSCSRP00000024801.1"/>
    <property type="gene ID" value="ENSCSRG00000018330.1"/>
</dbReference>
<dbReference type="SUPFAM" id="SSF50156">
    <property type="entry name" value="PDZ domain-like"/>
    <property type="match status" value="5"/>
</dbReference>
<dbReference type="CDD" id="cd06673">
    <property type="entry name" value="PDZ10_MUPP1-PDZ8_PATJ-like"/>
    <property type="match status" value="1"/>
</dbReference>
<dbReference type="PANTHER" id="PTHR19964">
    <property type="entry name" value="MULTIPLE PDZ DOMAIN PROTEIN"/>
    <property type="match status" value="1"/>
</dbReference>
<evidence type="ECO:0000259" key="1">
    <source>
        <dbReference type="PROSITE" id="PS50106"/>
    </source>
</evidence>
<dbReference type="FunFam" id="2.30.42.10:FF:000110">
    <property type="entry name" value="multiple PDZ domain protein isoform X2"/>
    <property type="match status" value="1"/>
</dbReference>
<evidence type="ECO:0000313" key="2">
    <source>
        <dbReference type="Ensembl" id="ENSCSRP00000024801.1"/>
    </source>
</evidence>
<dbReference type="CDD" id="cd06676">
    <property type="entry name" value="PDZ13_MUPP1-like"/>
    <property type="match status" value="1"/>
</dbReference>
<proteinExistence type="predicted"/>
<sequence length="638" mass="68049">HENGGSPNEINRQRYADLPGELHIIELEKDKNGLGLSLAGNKDRSRMSIFIVGINPDGPAGRDGRMHIGDELLEINNQILYGRSHQNASAIIKTAPSKVKMVFIRHEDAVNQMAVTPFPLPSSSQSSIEVLNQLKQSKSSTKVPISLHEISLAPTPSYLSPEAEFTSHSNVLPPLLPVDPATCPIVPGQEMTIEISKGRSGLGLSIVGGKDTPLDAIVIHEVYEEGAAARDGRLWAGDQILEVNGVDLRNASHEEAITALRQTPQKVQLVVYRDEAHYKDEENLEIFYVDLQKKTGRGLGLSIVGKRNGSGVFVSDIVKGGAADLDGRLIQGDQILSVNGEDMRNASQEVVATILKCAQGLVHLEIGRLRAGSWLSSRKTSQSSQVNQHSMHSHFHPALAPVITTLQNFVSTKRLSADASQRNSEADMDLRTVEIMRGPNDALGISIAGGKGSPLGDVPIFIAMIQASGVAARTQRLKVGDRIVSINGQPLDGLSHADAVNLLKNAYGSIILQVVADTNISAIASQLESMSAGCNLNSPTLDCHSEDPEAPQPKIIALEKGSDGLGFSIVGGYGSPHGDLPIYVKTIFAKGAAADDGRLKRGDQILAVNGEALEGVTHEQAVAILKCQKGSVTLTVLS</sequence>
<feature type="domain" description="PDZ" evidence="1">
    <location>
        <begin position="432"/>
        <end position="518"/>
    </location>
</feature>
<reference evidence="2" key="2">
    <citation type="submission" date="2025-09" db="UniProtKB">
        <authorList>
            <consortium name="Ensembl"/>
        </authorList>
    </citation>
    <scope>IDENTIFICATION</scope>
</reference>
<organism evidence="2 3">
    <name type="scientific">Chelydra serpentina</name>
    <name type="common">Snapping turtle</name>
    <name type="synonym">Testudo serpentina</name>
    <dbReference type="NCBI Taxonomy" id="8475"/>
    <lineage>
        <taxon>Eukaryota</taxon>
        <taxon>Metazoa</taxon>
        <taxon>Chordata</taxon>
        <taxon>Craniata</taxon>
        <taxon>Vertebrata</taxon>
        <taxon>Euteleostomi</taxon>
        <taxon>Archelosauria</taxon>
        <taxon>Testudinata</taxon>
        <taxon>Testudines</taxon>
        <taxon>Cryptodira</taxon>
        <taxon>Durocryptodira</taxon>
        <taxon>Americhelydia</taxon>
        <taxon>Chelydroidea</taxon>
        <taxon>Chelydridae</taxon>
        <taxon>Chelydra</taxon>
    </lineage>
</organism>
<reference evidence="2" key="1">
    <citation type="submission" date="2025-08" db="UniProtKB">
        <authorList>
            <consortium name="Ensembl"/>
        </authorList>
    </citation>
    <scope>IDENTIFICATION</scope>
</reference>
<dbReference type="Proteomes" id="UP000694403">
    <property type="component" value="Unplaced"/>
</dbReference>
<accession>A0A8C3T8L6</accession>
<protein>
    <recommendedName>
        <fullName evidence="1">PDZ domain-containing protein</fullName>
    </recommendedName>
</protein>
<dbReference type="SMART" id="SM00228">
    <property type="entry name" value="PDZ"/>
    <property type="match status" value="5"/>
</dbReference>
<dbReference type="CDD" id="cd06672">
    <property type="entry name" value="PDZ8_MUPP1-PDZ7_PATJ-PDZ2_INAD-like"/>
    <property type="match status" value="1"/>
</dbReference>